<keyword evidence="5" id="KW-1185">Reference proteome</keyword>
<feature type="compositionally biased region" description="Gly residues" evidence="1">
    <location>
        <begin position="295"/>
        <end position="307"/>
    </location>
</feature>
<accession>A0ABU1GDF4</accession>
<sequence>MIKKAVLLLLLAPFLMVFSPDALSDDELAPIDIASKYYDVNVSSWTSIGPSYFCRNFKDPSCPSSITSKMSSLTSESKAYTLRCSPDALFPDEFSCYIYSKNISDLTDSDYNNPLHNVPYSDDKCSNSDGTSYTTTNAGVANYLSNGGSVRTNNGACSVTAGGGVTACSGTDDDITCSFPIESESTGKRSQWGGTIEGGLDGSGTFSVIDFNTPEYLEPLPGGCSDSSSCVTIGDTDYMVDWESAPDYFSYVDDNGTVHSKPSSGGGSGGGNNDDGDTGGADPTDPDNPDDDNGSGSGGNDSGGGGDGSDDDDSDNGGGSGGGSTVPDFEFDESGIIEAIGSAGQSNQDAINALSNDVTSSLNSQTNDLKAATEAQTETLTDAIKGQSDAISDDLESLGDTVTTGIDEAIGEQTEEVSGLFEGLGKSLTSAFGLNVCYEEDGPTEEGHSAATDDKGLLGCIQQIGKGMMKNLANRLTEDLGDGNDLFDSSSMDDTLDGVSEEEAEYGDEVRGLMDEIGEAESSSIAEQVTSRLPSLPSGGCTPMQFGPMEISCLAFTTIQQWLTWIVYFWTVVSVVDTFFRSSQRTA</sequence>
<feature type="chain" id="PRO_5045294157" evidence="3">
    <location>
        <begin position="25"/>
        <end position="587"/>
    </location>
</feature>
<feature type="compositionally biased region" description="Acidic residues" evidence="1">
    <location>
        <begin position="284"/>
        <end position="293"/>
    </location>
</feature>
<feature type="region of interest" description="Disordered" evidence="1">
    <location>
        <begin position="259"/>
        <end position="329"/>
    </location>
</feature>
<evidence type="ECO:0000256" key="1">
    <source>
        <dbReference type="SAM" id="MobiDB-lite"/>
    </source>
</evidence>
<gene>
    <name evidence="4" type="ORF">QC815_11320</name>
</gene>
<protein>
    <submittedName>
        <fullName evidence="4">Uncharacterized protein</fullName>
    </submittedName>
</protein>
<keyword evidence="2" id="KW-0812">Transmembrane</keyword>
<dbReference type="RefSeq" id="WP_310539803.1">
    <property type="nucleotide sequence ID" value="NZ_JARWAI010000007.1"/>
</dbReference>
<name>A0ABU1GDF4_9GAMM</name>
<feature type="transmembrane region" description="Helical" evidence="2">
    <location>
        <begin position="562"/>
        <end position="580"/>
    </location>
</feature>
<keyword evidence="2" id="KW-1133">Transmembrane helix</keyword>
<dbReference type="EMBL" id="JARWAI010000007">
    <property type="protein sequence ID" value="MDR5875511.1"/>
    <property type="molecule type" value="Genomic_DNA"/>
</dbReference>
<dbReference type="Gene3D" id="1.20.120.20">
    <property type="entry name" value="Apolipoprotein"/>
    <property type="match status" value="1"/>
</dbReference>
<feature type="compositionally biased region" description="Gly residues" evidence="1">
    <location>
        <begin position="264"/>
        <end position="273"/>
    </location>
</feature>
<keyword evidence="2" id="KW-0472">Membrane</keyword>
<evidence type="ECO:0000313" key="5">
    <source>
        <dbReference type="Proteomes" id="UP001269267"/>
    </source>
</evidence>
<evidence type="ECO:0000256" key="2">
    <source>
        <dbReference type="SAM" id="Phobius"/>
    </source>
</evidence>
<feature type="signal peptide" evidence="3">
    <location>
        <begin position="1"/>
        <end position="24"/>
    </location>
</feature>
<evidence type="ECO:0000256" key="3">
    <source>
        <dbReference type="SAM" id="SignalP"/>
    </source>
</evidence>
<reference evidence="4 5" key="1">
    <citation type="submission" date="2023-04" db="EMBL/GenBank/DDBJ databases">
        <title>A long-awaited taxogenomic arrangement of the family Halomonadaceae.</title>
        <authorList>
            <person name="De La Haba R."/>
            <person name="Chuvochina M."/>
            <person name="Wittouck S."/>
            <person name="Arahal D.R."/>
            <person name="Sanchez-Porro C."/>
            <person name="Hugenholtz P."/>
            <person name="Ventosa A."/>
        </authorList>
    </citation>
    <scope>NUCLEOTIDE SEQUENCE [LARGE SCALE GENOMIC DNA]</scope>
    <source>
        <strain evidence="4 5">DSM 18042</strain>
    </source>
</reference>
<dbReference type="Proteomes" id="UP001269267">
    <property type="component" value="Unassembled WGS sequence"/>
</dbReference>
<comment type="caution">
    <text evidence="4">The sequence shown here is derived from an EMBL/GenBank/DDBJ whole genome shotgun (WGS) entry which is preliminary data.</text>
</comment>
<organism evidence="4 5">
    <name type="scientific">Vreelandella gomseomensis</name>
    <dbReference type="NCBI Taxonomy" id="370766"/>
    <lineage>
        <taxon>Bacteria</taxon>
        <taxon>Pseudomonadati</taxon>
        <taxon>Pseudomonadota</taxon>
        <taxon>Gammaproteobacteria</taxon>
        <taxon>Oceanospirillales</taxon>
        <taxon>Halomonadaceae</taxon>
        <taxon>Vreelandella</taxon>
    </lineage>
</organism>
<proteinExistence type="predicted"/>
<evidence type="ECO:0000313" key="4">
    <source>
        <dbReference type="EMBL" id="MDR5875511.1"/>
    </source>
</evidence>
<keyword evidence="3" id="KW-0732">Signal</keyword>